<keyword evidence="1" id="KW-1133">Transmembrane helix</keyword>
<keyword evidence="1" id="KW-0812">Transmembrane</keyword>
<keyword evidence="3" id="KW-1185">Reference proteome</keyword>
<organism evidence="2 3">
    <name type="scientific">Cellulomonas xiejunii</name>
    <dbReference type="NCBI Taxonomy" id="2968083"/>
    <lineage>
        <taxon>Bacteria</taxon>
        <taxon>Bacillati</taxon>
        <taxon>Actinomycetota</taxon>
        <taxon>Actinomycetes</taxon>
        <taxon>Micrococcales</taxon>
        <taxon>Cellulomonadaceae</taxon>
        <taxon>Cellulomonas</taxon>
    </lineage>
</organism>
<evidence type="ECO:0000313" key="2">
    <source>
        <dbReference type="EMBL" id="UUI71974.1"/>
    </source>
</evidence>
<evidence type="ECO:0000313" key="3">
    <source>
        <dbReference type="Proteomes" id="UP001316384"/>
    </source>
</evidence>
<sequence>MSADHGTSDLPAARPVDVHAYREEPYADTPPWYRDGYLWAGSGFAVLALATGYYADMLPAALATTAVISVWRTVQVRRAGVRWWTWLEIVLAALFVVVVLAVTDAVAEFTVAGLAVRLAAGALVGVGVVALVSAVGRRRATPAGPATAG</sequence>
<name>A0ABY5KNB5_9CELL</name>
<protein>
    <submittedName>
        <fullName evidence="2">Uncharacterized protein</fullName>
    </submittedName>
</protein>
<feature type="transmembrane region" description="Helical" evidence="1">
    <location>
        <begin position="114"/>
        <end position="135"/>
    </location>
</feature>
<feature type="transmembrane region" description="Helical" evidence="1">
    <location>
        <begin position="38"/>
        <end position="71"/>
    </location>
</feature>
<dbReference type="Proteomes" id="UP001316384">
    <property type="component" value="Chromosome"/>
</dbReference>
<evidence type="ECO:0000256" key="1">
    <source>
        <dbReference type="SAM" id="Phobius"/>
    </source>
</evidence>
<dbReference type="RefSeq" id="WP_227577008.1">
    <property type="nucleotide sequence ID" value="NZ_CP101987.1"/>
</dbReference>
<dbReference type="EMBL" id="CP101987">
    <property type="protein sequence ID" value="UUI71974.1"/>
    <property type="molecule type" value="Genomic_DNA"/>
</dbReference>
<proteinExistence type="predicted"/>
<feature type="transmembrane region" description="Helical" evidence="1">
    <location>
        <begin position="83"/>
        <end position="102"/>
    </location>
</feature>
<gene>
    <name evidence="2" type="ORF">NP048_00415</name>
</gene>
<accession>A0ABY5KNB5</accession>
<reference evidence="2 3" key="1">
    <citation type="submission" date="2022-07" db="EMBL/GenBank/DDBJ databases">
        <title>Novel species in genus cellulomonas.</title>
        <authorList>
            <person name="Ye L."/>
        </authorList>
    </citation>
    <scope>NUCLEOTIDE SEQUENCE [LARGE SCALE GENOMIC DNA]</scope>
    <source>
        <strain evidence="3">zg-B89</strain>
    </source>
</reference>
<keyword evidence="1" id="KW-0472">Membrane</keyword>